<dbReference type="InterPro" id="IPR004087">
    <property type="entry name" value="KH_dom"/>
</dbReference>
<protein>
    <submittedName>
        <fullName evidence="5">Far upstream element-binding protein 3</fullName>
    </submittedName>
</protein>
<feature type="domain" description="K Homology" evidence="4">
    <location>
        <begin position="393"/>
        <end position="466"/>
    </location>
</feature>
<feature type="compositionally biased region" description="Low complexity" evidence="3">
    <location>
        <begin position="86"/>
        <end position="96"/>
    </location>
</feature>
<feature type="region of interest" description="Disordered" evidence="3">
    <location>
        <begin position="1"/>
        <end position="107"/>
    </location>
</feature>
<keyword evidence="2" id="KW-0694">RNA-binding</keyword>
<dbReference type="Pfam" id="PF00013">
    <property type="entry name" value="KH_1"/>
    <property type="match status" value="4"/>
</dbReference>
<evidence type="ECO:0000259" key="4">
    <source>
        <dbReference type="SMART" id="SM00322"/>
    </source>
</evidence>
<dbReference type="SMART" id="SM00322">
    <property type="entry name" value="KH"/>
    <property type="match status" value="4"/>
</dbReference>
<evidence type="ECO:0000313" key="5">
    <source>
        <dbReference type="EMBL" id="PXF43197.1"/>
    </source>
</evidence>
<feature type="compositionally biased region" description="Polar residues" evidence="3">
    <location>
        <begin position="557"/>
        <end position="606"/>
    </location>
</feature>
<dbReference type="InterPro" id="IPR036612">
    <property type="entry name" value="KH_dom_type_1_sf"/>
</dbReference>
<feature type="region of interest" description="Disordered" evidence="3">
    <location>
        <begin position="806"/>
        <end position="830"/>
    </location>
</feature>
<feature type="compositionally biased region" description="Polar residues" evidence="3">
    <location>
        <begin position="821"/>
        <end position="830"/>
    </location>
</feature>
<reference evidence="5 6" key="1">
    <citation type="journal article" date="2018" name="Mol. Biol. Evol.">
        <title>Analysis of the draft genome of the red seaweed Gracilariopsis chorda provides insights into genome size evolution in Rhodophyta.</title>
        <authorList>
            <person name="Lee J."/>
            <person name="Yang E.C."/>
            <person name="Graf L."/>
            <person name="Yang J.H."/>
            <person name="Qiu H."/>
            <person name="Zel Zion U."/>
            <person name="Chan C.X."/>
            <person name="Stephens T.G."/>
            <person name="Weber A.P.M."/>
            <person name="Boo G.H."/>
            <person name="Boo S.M."/>
            <person name="Kim K.M."/>
            <person name="Shin Y."/>
            <person name="Jung M."/>
            <person name="Lee S.J."/>
            <person name="Yim H.S."/>
            <person name="Lee J.H."/>
            <person name="Bhattacharya D."/>
            <person name="Yoon H.S."/>
        </authorList>
    </citation>
    <scope>NUCLEOTIDE SEQUENCE [LARGE SCALE GENOMIC DNA]</scope>
    <source>
        <strain evidence="5 6">SKKU-2015</strain>
        <tissue evidence="5">Whole body</tissue>
    </source>
</reference>
<feature type="domain" description="K Homology" evidence="4">
    <location>
        <begin position="194"/>
        <end position="264"/>
    </location>
</feature>
<dbReference type="CDD" id="cd00105">
    <property type="entry name" value="KH-I"/>
    <property type="match status" value="4"/>
</dbReference>
<sequence length="830" mass="89652">MPSSHLRHSLDDPTSRARQIARSFRRNPSSPNLTLTLPTKRLHPDHPHPESQVRSVIRRTESSSSMSDSPGTELGPVLSSPPSPCAAPSAFMSSPSTRGNPDDPEANLADARFMQSQTHEHVIVPAEHVGIIIGKHGDTIKAIQNTSGAVVSMDRDYPSRDRKFRISGTESAVAHCRTLIQRRLDAARDRFGSSSETREMWIPISKIGLVIGVGGVTIRSIKEKTGAYVTVHNNEVQGGRKLLTIHGTMPQTSHARQLIIDILQNAPPTPPREMPADIYHDTTAIYIPRAAVGSVIGSRGTTLRLLHQKSGAIIKVASDEEAGDSAERQIIIAGTTASIDRARSMIQYVIREGSLREYDNTRAESPHQRRDGVLPIDSVSRLLDIRRRALAQGRKEDSFVLSADHIGLLIGKNGANIREMQNRSGAIIEVTGKNEAERDGSHRTVSIFGSPTEVKIAKILIEEKTGLQHDVNETAEEKAVLRPHDHNARSKRKCRLLHDKDVSFSASEDQPQSNKGEAGKENMPLTGTENDSSLHSKPQRASKNLKSSTNKKRGNDATESGGLQTEDSQANTAVESTGASSKRNNRDSNLPRNGSTQPCNSASKSTDIQKKPGKNMSQVQNSGQLAPCSVHAPPSHAFPTPFVPHGQYQPPYPPTPYYGEPSVGGYPFFPHSSAHAAYHQPMAPLSTPIATNGNGGGSPRVASCVAGQPNEATSAITTENSKIDGDKAAQGSSAMHKAGGFLTHVPGQFYPTCYPQPHPGPMMYPPAGSLYGGYVYNQLPTQFRATPNDFTTSKGFNLVQREGCTHPFSVPTGPRLPVHQHGSSMTGNNG</sequence>
<feature type="compositionally biased region" description="Polar residues" evidence="3">
    <location>
        <begin position="26"/>
        <end position="37"/>
    </location>
</feature>
<dbReference type="PANTHER" id="PTHR10288">
    <property type="entry name" value="KH DOMAIN CONTAINING RNA BINDING PROTEIN"/>
    <property type="match status" value="1"/>
</dbReference>
<feature type="compositionally biased region" description="Basic and acidic residues" evidence="3">
    <location>
        <begin position="42"/>
        <end position="51"/>
    </location>
</feature>
<feature type="compositionally biased region" description="Polar residues" evidence="3">
    <location>
        <begin position="504"/>
        <end position="515"/>
    </location>
</feature>
<comment type="caution">
    <text evidence="5">The sequence shown here is derived from an EMBL/GenBank/DDBJ whole genome shotgun (WGS) entry which is preliminary data.</text>
</comment>
<feature type="domain" description="K Homology" evidence="4">
    <location>
        <begin position="116"/>
        <end position="185"/>
    </location>
</feature>
<feature type="compositionally biased region" description="Polar residues" evidence="3">
    <location>
        <begin position="525"/>
        <end position="548"/>
    </location>
</feature>
<dbReference type="OrthoDB" id="5204190at2759"/>
<evidence type="ECO:0000256" key="1">
    <source>
        <dbReference type="ARBA" id="ARBA00022737"/>
    </source>
</evidence>
<dbReference type="AlphaFoldDB" id="A0A2V3IMC0"/>
<dbReference type="InterPro" id="IPR004088">
    <property type="entry name" value="KH_dom_type_1"/>
</dbReference>
<evidence type="ECO:0000256" key="2">
    <source>
        <dbReference type="PROSITE-ProRule" id="PRU00117"/>
    </source>
</evidence>
<keyword evidence="6" id="KW-1185">Reference proteome</keyword>
<dbReference type="PROSITE" id="PS50084">
    <property type="entry name" value="KH_TYPE_1"/>
    <property type="match status" value="4"/>
</dbReference>
<keyword evidence="1" id="KW-0677">Repeat</keyword>
<feature type="compositionally biased region" description="Polar residues" evidence="3">
    <location>
        <begin position="615"/>
        <end position="624"/>
    </location>
</feature>
<dbReference type="STRING" id="448386.A0A2V3IMC0"/>
<organism evidence="5 6">
    <name type="scientific">Gracilariopsis chorda</name>
    <dbReference type="NCBI Taxonomy" id="448386"/>
    <lineage>
        <taxon>Eukaryota</taxon>
        <taxon>Rhodophyta</taxon>
        <taxon>Florideophyceae</taxon>
        <taxon>Rhodymeniophycidae</taxon>
        <taxon>Gracilariales</taxon>
        <taxon>Gracilariaceae</taxon>
        <taxon>Gracilariopsis</taxon>
    </lineage>
</organism>
<dbReference type="EMBL" id="NBIV01000134">
    <property type="protein sequence ID" value="PXF43197.1"/>
    <property type="molecule type" value="Genomic_DNA"/>
</dbReference>
<gene>
    <name evidence="5" type="ORF">BWQ96_07072</name>
</gene>
<name>A0A2V3IMC0_9FLOR</name>
<dbReference type="Gene3D" id="3.30.1370.10">
    <property type="entry name" value="K Homology domain, type 1"/>
    <property type="match status" value="4"/>
</dbReference>
<feature type="compositionally biased region" description="Basic and acidic residues" evidence="3">
    <location>
        <begin position="476"/>
        <end position="488"/>
    </location>
</feature>
<feature type="region of interest" description="Disordered" evidence="3">
    <location>
        <begin position="476"/>
        <end position="632"/>
    </location>
</feature>
<dbReference type="SUPFAM" id="SSF54791">
    <property type="entry name" value="Eukaryotic type KH-domain (KH-domain type I)"/>
    <property type="match status" value="4"/>
</dbReference>
<feature type="domain" description="K Homology" evidence="4">
    <location>
        <begin position="279"/>
        <end position="351"/>
    </location>
</feature>
<evidence type="ECO:0000256" key="3">
    <source>
        <dbReference type="SAM" id="MobiDB-lite"/>
    </source>
</evidence>
<evidence type="ECO:0000313" key="6">
    <source>
        <dbReference type="Proteomes" id="UP000247409"/>
    </source>
</evidence>
<proteinExistence type="predicted"/>
<accession>A0A2V3IMC0</accession>
<dbReference type="GO" id="GO:0003723">
    <property type="term" value="F:RNA binding"/>
    <property type="evidence" value="ECO:0007669"/>
    <property type="project" value="UniProtKB-UniRule"/>
</dbReference>
<dbReference type="Proteomes" id="UP000247409">
    <property type="component" value="Unassembled WGS sequence"/>
</dbReference>